<dbReference type="Pfam" id="PF00892">
    <property type="entry name" value="EamA"/>
    <property type="match status" value="2"/>
</dbReference>
<feature type="transmembrane region" description="Helical" evidence="1">
    <location>
        <begin position="285"/>
        <end position="303"/>
    </location>
</feature>
<evidence type="ECO:0000313" key="3">
    <source>
        <dbReference type="EMBL" id="PSK81172.1"/>
    </source>
</evidence>
<dbReference type="AlphaFoldDB" id="A0A1X7A183"/>
<protein>
    <submittedName>
        <fullName evidence="3">EamA domain-containing membrane protein RarD</fullName>
    </submittedName>
    <submittedName>
        <fullName evidence="4">Riboflavin transporter</fullName>
    </submittedName>
</protein>
<keyword evidence="1" id="KW-0812">Transmembrane</keyword>
<evidence type="ECO:0000313" key="6">
    <source>
        <dbReference type="Proteomes" id="UP000240624"/>
    </source>
</evidence>
<dbReference type="EMBL" id="FWFY01000014">
    <property type="protein sequence ID" value="SLN67799.1"/>
    <property type="molecule type" value="Genomic_DNA"/>
</dbReference>
<keyword evidence="1" id="KW-0472">Membrane</keyword>
<feature type="transmembrane region" description="Helical" evidence="1">
    <location>
        <begin position="164"/>
        <end position="186"/>
    </location>
</feature>
<proteinExistence type="predicted"/>
<feature type="transmembrane region" description="Helical" evidence="1">
    <location>
        <begin position="21"/>
        <end position="42"/>
    </location>
</feature>
<evidence type="ECO:0000313" key="5">
    <source>
        <dbReference type="Proteomes" id="UP000193495"/>
    </source>
</evidence>
<feature type="transmembrane region" description="Helical" evidence="1">
    <location>
        <begin position="140"/>
        <end position="158"/>
    </location>
</feature>
<reference evidence="3 6" key="2">
    <citation type="submission" date="2018-03" db="EMBL/GenBank/DDBJ databases">
        <title>Genomic Encyclopedia of Archaeal and Bacterial Type Strains, Phase II (KMG-II): from individual species to whole genera.</title>
        <authorList>
            <person name="Goeker M."/>
        </authorList>
    </citation>
    <scope>NUCLEOTIDE SEQUENCE [LARGE SCALE GENOMIC DNA]</scope>
    <source>
        <strain evidence="3 6">DSM 29956</strain>
    </source>
</reference>
<evidence type="ECO:0000256" key="1">
    <source>
        <dbReference type="SAM" id="Phobius"/>
    </source>
</evidence>
<dbReference type="EMBL" id="PYGB01000017">
    <property type="protein sequence ID" value="PSK81172.1"/>
    <property type="molecule type" value="Genomic_DNA"/>
</dbReference>
<reference evidence="4 5" key="1">
    <citation type="submission" date="2017-03" db="EMBL/GenBank/DDBJ databases">
        <authorList>
            <person name="Afonso C.L."/>
            <person name="Miller P.J."/>
            <person name="Scott M.A."/>
            <person name="Spackman E."/>
            <person name="Goraichik I."/>
            <person name="Dimitrov K.M."/>
            <person name="Suarez D.L."/>
            <person name="Swayne D.E."/>
        </authorList>
    </citation>
    <scope>NUCLEOTIDE SEQUENCE [LARGE SCALE GENOMIC DNA]</scope>
    <source>
        <strain evidence="4 5">CECT 8367</strain>
    </source>
</reference>
<feature type="transmembrane region" description="Helical" evidence="1">
    <location>
        <begin position="229"/>
        <end position="252"/>
    </location>
</feature>
<feature type="transmembrane region" description="Helical" evidence="1">
    <location>
        <begin position="112"/>
        <end position="131"/>
    </location>
</feature>
<keyword evidence="6" id="KW-1185">Reference proteome</keyword>
<sequence>MIRPRTKSPVAPARRTDHGPVGTGIALMVVAMALLPVGDTLAKLLTGAMPPAEVVLWRFCFQGATLAALALLMRDRLRGAMFSPVLILSGLCSVVTMTGLVGAFAVMPIATAIAIFFVEPLILVLLAAPLLGEKVGPRRYAAVAVGFVGALVVIRPGFEGFTPAALLPLMAATGYALNAVILRSASASRSALTIQTGATLYAALIALALFGMMTLAGGPGFTAPAAPGWVWKVLPLAGLISAATFLLIAEAFRRSEAGLLAPFQYLEIVGAVLLGYLVFGDLPDIATAVGTAIILGSGGYVVHRERAAARGDRTRAEGLVAPQG</sequence>
<feature type="transmembrane region" description="Helical" evidence="1">
    <location>
        <begin position="259"/>
        <end position="279"/>
    </location>
</feature>
<dbReference type="OrthoDB" id="7818056at2"/>
<dbReference type="PANTHER" id="PTHR22911:SF135">
    <property type="entry name" value="BLR4310 PROTEIN"/>
    <property type="match status" value="1"/>
</dbReference>
<feature type="domain" description="EamA" evidence="2">
    <location>
        <begin position="164"/>
        <end position="296"/>
    </location>
</feature>
<feature type="transmembrane region" description="Helical" evidence="1">
    <location>
        <begin position="54"/>
        <end position="73"/>
    </location>
</feature>
<evidence type="ECO:0000313" key="4">
    <source>
        <dbReference type="EMBL" id="SLN67799.1"/>
    </source>
</evidence>
<name>A0A1X7A183_9RHOB</name>
<organism evidence="4 5">
    <name type="scientific">Limimaricola soesokkakensis</name>
    <dbReference type="NCBI Taxonomy" id="1343159"/>
    <lineage>
        <taxon>Bacteria</taxon>
        <taxon>Pseudomonadati</taxon>
        <taxon>Pseudomonadota</taxon>
        <taxon>Alphaproteobacteria</taxon>
        <taxon>Rhodobacterales</taxon>
        <taxon>Paracoccaceae</taxon>
        <taxon>Limimaricola</taxon>
    </lineage>
</organism>
<dbReference type="RefSeq" id="WP_085897720.1">
    <property type="nucleotide sequence ID" value="NZ_FWFY01000014.1"/>
</dbReference>
<feature type="domain" description="EamA" evidence="2">
    <location>
        <begin position="23"/>
        <end position="154"/>
    </location>
</feature>
<dbReference type="InterPro" id="IPR000620">
    <property type="entry name" value="EamA_dom"/>
</dbReference>
<dbReference type="Proteomes" id="UP000193495">
    <property type="component" value="Unassembled WGS sequence"/>
</dbReference>
<dbReference type="PANTHER" id="PTHR22911">
    <property type="entry name" value="ACYL-MALONYL CONDENSING ENZYME-RELATED"/>
    <property type="match status" value="1"/>
</dbReference>
<dbReference type="InterPro" id="IPR037185">
    <property type="entry name" value="EmrE-like"/>
</dbReference>
<dbReference type="SUPFAM" id="SSF103481">
    <property type="entry name" value="Multidrug resistance efflux transporter EmrE"/>
    <property type="match status" value="2"/>
</dbReference>
<accession>A0A1X7A183</accession>
<gene>
    <name evidence="4" type="primary">ribN_5</name>
    <name evidence="3" type="ORF">CLV79_1178</name>
    <name evidence="4" type="ORF">LOS8367_03387</name>
</gene>
<evidence type="ECO:0000259" key="2">
    <source>
        <dbReference type="Pfam" id="PF00892"/>
    </source>
</evidence>
<dbReference type="GO" id="GO:0016020">
    <property type="term" value="C:membrane"/>
    <property type="evidence" value="ECO:0007669"/>
    <property type="project" value="InterPro"/>
</dbReference>
<feature type="transmembrane region" description="Helical" evidence="1">
    <location>
        <begin position="198"/>
        <end position="217"/>
    </location>
</feature>
<feature type="transmembrane region" description="Helical" evidence="1">
    <location>
        <begin position="85"/>
        <end position="106"/>
    </location>
</feature>
<keyword evidence="1" id="KW-1133">Transmembrane helix</keyword>
<dbReference type="Proteomes" id="UP000240624">
    <property type="component" value="Unassembled WGS sequence"/>
</dbReference>